<sequence length="91" mass="10501">MKITNSSVLIQCLASQKKRLLQTENDRSKCLETTRSMRSAIFEANKMQLHNLFCDMYSTIFTYNNALGTHNIISWAINDIKTQIGKRDSQK</sequence>
<keyword evidence="2" id="KW-1185">Reference proteome</keyword>
<accession>A0A4Z2CW73</accession>
<dbReference type="EMBL" id="SKCS01000409">
    <property type="protein sequence ID" value="TNN08414.1"/>
    <property type="molecule type" value="Genomic_DNA"/>
</dbReference>
<evidence type="ECO:0000313" key="2">
    <source>
        <dbReference type="Proteomes" id="UP000311919"/>
    </source>
</evidence>
<evidence type="ECO:0000313" key="1">
    <source>
        <dbReference type="EMBL" id="TNN08414.1"/>
    </source>
</evidence>
<dbReference type="Proteomes" id="UP000311919">
    <property type="component" value="Unassembled WGS sequence"/>
</dbReference>
<reference evidence="1 2" key="1">
    <citation type="submission" date="2019-03" db="EMBL/GenBank/DDBJ databases">
        <title>An improved genome assembly of the fluke Schistosoma japonicum.</title>
        <authorList>
            <person name="Hu W."/>
            <person name="Luo F."/>
            <person name="Yin M."/>
            <person name="Mo X."/>
            <person name="Sun C."/>
            <person name="Wu Q."/>
            <person name="Zhu B."/>
            <person name="Xiang M."/>
            <person name="Wang J."/>
            <person name="Wang Y."/>
            <person name="Zhang T."/>
            <person name="Xu B."/>
            <person name="Zheng H."/>
            <person name="Feng Z."/>
        </authorList>
    </citation>
    <scope>NUCLEOTIDE SEQUENCE [LARGE SCALE GENOMIC DNA]</scope>
    <source>
        <strain evidence="1">HuSjv2</strain>
        <tissue evidence="1">Worms</tissue>
    </source>
</reference>
<comment type="caution">
    <text evidence="1">The sequence shown here is derived from an EMBL/GenBank/DDBJ whole genome shotgun (WGS) entry which is preliminary data.</text>
</comment>
<gene>
    <name evidence="1" type="ORF">EWB00_007030</name>
</gene>
<proteinExistence type="predicted"/>
<name>A0A4Z2CW73_SCHJA</name>
<dbReference type="AlphaFoldDB" id="A0A4Z2CW73"/>
<organism evidence="1 2">
    <name type="scientific">Schistosoma japonicum</name>
    <name type="common">Blood fluke</name>
    <dbReference type="NCBI Taxonomy" id="6182"/>
    <lineage>
        <taxon>Eukaryota</taxon>
        <taxon>Metazoa</taxon>
        <taxon>Spiralia</taxon>
        <taxon>Lophotrochozoa</taxon>
        <taxon>Platyhelminthes</taxon>
        <taxon>Trematoda</taxon>
        <taxon>Digenea</taxon>
        <taxon>Strigeidida</taxon>
        <taxon>Schistosomatoidea</taxon>
        <taxon>Schistosomatidae</taxon>
        <taxon>Schistosoma</taxon>
    </lineage>
</organism>
<protein>
    <submittedName>
        <fullName evidence="1">Uncharacterized protein</fullName>
    </submittedName>
</protein>